<organism evidence="1 2">
    <name type="scientific">Chryseobacterium manosquense</name>
    <dbReference type="NCBI Taxonomy" id="2754694"/>
    <lineage>
        <taxon>Bacteria</taxon>
        <taxon>Pseudomonadati</taxon>
        <taxon>Bacteroidota</taxon>
        <taxon>Flavobacteriia</taxon>
        <taxon>Flavobacteriales</taxon>
        <taxon>Weeksellaceae</taxon>
        <taxon>Chryseobacterium group</taxon>
        <taxon>Chryseobacterium</taxon>
    </lineage>
</organism>
<dbReference type="Proteomes" id="UP000516438">
    <property type="component" value="Chromosome"/>
</dbReference>
<dbReference type="RefSeq" id="WP_188320322.1">
    <property type="nucleotide sequence ID" value="NZ_CP060203.1"/>
</dbReference>
<dbReference type="KEGG" id="cmaq:H0S70_07225"/>
<sequence>MNLEIFVNSLNSDEKRELLRLLANELLKKPIENLTEIGTFIHDNRDKISTRLRNILIQAKEYESNYIELIDSSRIHLYRNASKKTESEFIELRGW</sequence>
<evidence type="ECO:0000313" key="2">
    <source>
        <dbReference type="Proteomes" id="UP000516438"/>
    </source>
</evidence>
<dbReference type="EMBL" id="CP060203">
    <property type="protein sequence ID" value="QNS40197.1"/>
    <property type="molecule type" value="Genomic_DNA"/>
</dbReference>
<accession>A0A7H1DT89</accession>
<gene>
    <name evidence="1" type="ORF">H0S70_07225</name>
</gene>
<evidence type="ECO:0000313" key="1">
    <source>
        <dbReference type="EMBL" id="QNS40197.1"/>
    </source>
</evidence>
<reference evidence="1 2" key="1">
    <citation type="submission" date="2020-07" db="EMBL/GenBank/DDBJ databases">
        <title>Complete genome and description of Chryseobacterium manosquense strain Marseille-Q2069 sp. nov.</title>
        <authorList>
            <person name="Boxberger M."/>
        </authorList>
    </citation>
    <scope>NUCLEOTIDE SEQUENCE [LARGE SCALE GENOMIC DNA]</scope>
    <source>
        <strain evidence="1 2">Marseille-Q2069</strain>
    </source>
</reference>
<proteinExistence type="predicted"/>
<dbReference type="AlphaFoldDB" id="A0A7H1DT89"/>
<name>A0A7H1DT89_9FLAO</name>
<protein>
    <submittedName>
        <fullName evidence="1">Uncharacterized protein</fullName>
    </submittedName>
</protein>
<keyword evidence="2" id="KW-1185">Reference proteome</keyword>